<feature type="region of interest" description="Disordered" evidence="1">
    <location>
        <begin position="156"/>
        <end position="193"/>
    </location>
</feature>
<feature type="compositionally biased region" description="Low complexity" evidence="1">
    <location>
        <begin position="164"/>
        <end position="193"/>
    </location>
</feature>
<evidence type="ECO:0000256" key="1">
    <source>
        <dbReference type="SAM" id="MobiDB-lite"/>
    </source>
</evidence>
<feature type="region of interest" description="Disordered" evidence="1">
    <location>
        <begin position="1"/>
        <end position="109"/>
    </location>
</feature>
<dbReference type="Proteomes" id="UP000007305">
    <property type="component" value="Chromosome 9"/>
</dbReference>
<keyword evidence="3" id="KW-1185">Reference proteome</keyword>
<dbReference type="InterPro" id="IPR007493">
    <property type="entry name" value="DUF538"/>
</dbReference>
<dbReference type="Gene3D" id="2.30.240.10">
    <property type="entry name" value="At5g01610-like"/>
    <property type="match status" value="1"/>
</dbReference>
<reference evidence="2" key="3">
    <citation type="submission" date="2021-05" db="UniProtKB">
        <authorList>
            <consortium name="EnsemblPlants"/>
        </authorList>
    </citation>
    <scope>IDENTIFICATION</scope>
    <source>
        <strain evidence="2">cv. B73</strain>
    </source>
</reference>
<dbReference type="AlphaFoldDB" id="A0A804R2C6"/>
<organism evidence="2 3">
    <name type="scientific">Zea mays</name>
    <name type="common">Maize</name>
    <dbReference type="NCBI Taxonomy" id="4577"/>
    <lineage>
        <taxon>Eukaryota</taxon>
        <taxon>Viridiplantae</taxon>
        <taxon>Streptophyta</taxon>
        <taxon>Embryophyta</taxon>
        <taxon>Tracheophyta</taxon>
        <taxon>Spermatophyta</taxon>
        <taxon>Magnoliopsida</taxon>
        <taxon>Liliopsida</taxon>
        <taxon>Poales</taxon>
        <taxon>Poaceae</taxon>
        <taxon>PACMAD clade</taxon>
        <taxon>Panicoideae</taxon>
        <taxon>Andropogonodae</taxon>
        <taxon>Andropogoneae</taxon>
        <taxon>Tripsacinae</taxon>
        <taxon>Zea</taxon>
    </lineage>
</organism>
<evidence type="ECO:0000313" key="3">
    <source>
        <dbReference type="Proteomes" id="UP000007305"/>
    </source>
</evidence>
<dbReference type="Gramene" id="Zm00001eb372590_T001">
    <property type="protein sequence ID" value="Zm00001eb372590_P001"/>
    <property type="gene ID" value="Zm00001eb372590"/>
</dbReference>
<dbReference type="PANTHER" id="PTHR31676:SF18">
    <property type="entry name" value="OS04G0443200 PROTEIN"/>
    <property type="match status" value="1"/>
</dbReference>
<name>A0A804R2C6_MAIZE</name>
<dbReference type="SUPFAM" id="SSF141562">
    <property type="entry name" value="At5g01610-like"/>
    <property type="match status" value="1"/>
</dbReference>
<proteinExistence type="predicted"/>
<protein>
    <submittedName>
        <fullName evidence="2">Uncharacterized protein</fullName>
    </submittedName>
</protein>
<feature type="compositionally biased region" description="Pro residues" evidence="1">
    <location>
        <begin position="21"/>
        <end position="33"/>
    </location>
</feature>
<feature type="compositionally biased region" description="Low complexity" evidence="1">
    <location>
        <begin position="53"/>
        <end position="64"/>
    </location>
</feature>
<dbReference type="InParanoid" id="A0A804R2C6"/>
<dbReference type="Pfam" id="PF04398">
    <property type="entry name" value="DUF538"/>
    <property type="match status" value="1"/>
</dbReference>
<reference evidence="2" key="2">
    <citation type="submission" date="2019-07" db="EMBL/GenBank/DDBJ databases">
        <authorList>
            <person name="Seetharam A."/>
            <person name="Woodhouse M."/>
            <person name="Cannon E."/>
        </authorList>
    </citation>
    <scope>NUCLEOTIDE SEQUENCE [LARGE SCALE GENOMIC DNA]</scope>
    <source>
        <strain evidence="2">cv. B73</strain>
    </source>
</reference>
<dbReference type="PANTHER" id="PTHR31676">
    <property type="entry name" value="T31J12.3 PROTEIN-RELATED"/>
    <property type="match status" value="1"/>
</dbReference>
<dbReference type="EnsemblPlants" id="Zm00001eb372590_T001">
    <property type="protein sequence ID" value="Zm00001eb372590_P001"/>
    <property type="gene ID" value="Zm00001eb372590"/>
</dbReference>
<evidence type="ECO:0000313" key="2">
    <source>
        <dbReference type="EnsemblPlants" id="Zm00001eb372590_P001"/>
    </source>
</evidence>
<sequence>MRVPSTNAHPPTIPASLSPSPTSPSPSSRPPTAPVRLPAQPASATPVQPPPASSSAMSTARAPPKLCPVTETPTSREKPPPLFFSLESRSPPPPKTLTPRLPDMASHPPISRRGVRIAATTDPVGSISPAPVSTALPVVVVKFETSFMLLAQPAATLQPGSGSGKKSPPSSATSSYLPPLPTTITPPSGPTASCPAGGRVVDGCVEEVGGYRVGYDIKLSGIESPRSVTGLEGVRVRVLFAWVPITSVEAADGEVTVHIGPIRKSFPAVGFKSSPRCIIGLAAVDILPPLVEQ</sequence>
<reference evidence="3" key="1">
    <citation type="journal article" date="2009" name="Science">
        <title>The B73 maize genome: complexity, diversity, and dynamics.</title>
        <authorList>
            <person name="Schnable P.S."/>
            <person name="Ware D."/>
            <person name="Fulton R.S."/>
            <person name="Stein J.C."/>
            <person name="Wei F."/>
            <person name="Pasternak S."/>
            <person name="Liang C."/>
            <person name="Zhang J."/>
            <person name="Fulton L."/>
            <person name="Graves T.A."/>
            <person name="Minx P."/>
            <person name="Reily A.D."/>
            <person name="Courtney L."/>
            <person name="Kruchowski S.S."/>
            <person name="Tomlinson C."/>
            <person name="Strong C."/>
            <person name="Delehaunty K."/>
            <person name="Fronick C."/>
            <person name="Courtney B."/>
            <person name="Rock S.M."/>
            <person name="Belter E."/>
            <person name="Du F."/>
            <person name="Kim K."/>
            <person name="Abbott R.M."/>
            <person name="Cotton M."/>
            <person name="Levy A."/>
            <person name="Marchetto P."/>
            <person name="Ochoa K."/>
            <person name="Jackson S.M."/>
            <person name="Gillam B."/>
            <person name="Chen W."/>
            <person name="Yan L."/>
            <person name="Higginbotham J."/>
            <person name="Cardenas M."/>
            <person name="Waligorski J."/>
            <person name="Applebaum E."/>
            <person name="Phelps L."/>
            <person name="Falcone J."/>
            <person name="Kanchi K."/>
            <person name="Thane T."/>
            <person name="Scimone A."/>
            <person name="Thane N."/>
            <person name="Henke J."/>
            <person name="Wang T."/>
            <person name="Ruppert J."/>
            <person name="Shah N."/>
            <person name="Rotter K."/>
            <person name="Hodges J."/>
            <person name="Ingenthron E."/>
            <person name="Cordes M."/>
            <person name="Kohlberg S."/>
            <person name="Sgro J."/>
            <person name="Delgado B."/>
            <person name="Mead K."/>
            <person name="Chinwalla A."/>
            <person name="Leonard S."/>
            <person name="Crouse K."/>
            <person name="Collura K."/>
            <person name="Kudrna D."/>
            <person name="Currie J."/>
            <person name="He R."/>
            <person name="Angelova A."/>
            <person name="Rajasekar S."/>
            <person name="Mueller T."/>
            <person name="Lomeli R."/>
            <person name="Scara G."/>
            <person name="Ko A."/>
            <person name="Delaney K."/>
            <person name="Wissotski M."/>
            <person name="Lopez G."/>
            <person name="Campos D."/>
            <person name="Braidotti M."/>
            <person name="Ashley E."/>
            <person name="Golser W."/>
            <person name="Kim H."/>
            <person name="Lee S."/>
            <person name="Lin J."/>
            <person name="Dujmic Z."/>
            <person name="Kim W."/>
            <person name="Talag J."/>
            <person name="Zuccolo A."/>
            <person name="Fan C."/>
            <person name="Sebastian A."/>
            <person name="Kramer M."/>
            <person name="Spiegel L."/>
            <person name="Nascimento L."/>
            <person name="Zutavern T."/>
            <person name="Miller B."/>
            <person name="Ambroise C."/>
            <person name="Muller S."/>
            <person name="Spooner W."/>
            <person name="Narechania A."/>
            <person name="Ren L."/>
            <person name="Wei S."/>
            <person name="Kumari S."/>
            <person name="Faga B."/>
            <person name="Levy M.J."/>
            <person name="McMahan L."/>
            <person name="Van Buren P."/>
            <person name="Vaughn M.W."/>
            <person name="Ying K."/>
            <person name="Yeh C.-T."/>
            <person name="Emrich S.J."/>
            <person name="Jia Y."/>
            <person name="Kalyanaraman A."/>
            <person name="Hsia A.-P."/>
            <person name="Barbazuk W.B."/>
            <person name="Baucom R.S."/>
            <person name="Brutnell T.P."/>
            <person name="Carpita N.C."/>
            <person name="Chaparro C."/>
            <person name="Chia J.-M."/>
            <person name="Deragon J.-M."/>
            <person name="Estill J.C."/>
            <person name="Fu Y."/>
            <person name="Jeddeloh J.A."/>
            <person name="Han Y."/>
            <person name="Lee H."/>
            <person name="Li P."/>
            <person name="Lisch D.R."/>
            <person name="Liu S."/>
            <person name="Liu Z."/>
            <person name="Nagel D.H."/>
            <person name="McCann M.C."/>
            <person name="SanMiguel P."/>
            <person name="Myers A.M."/>
            <person name="Nettleton D."/>
            <person name="Nguyen J."/>
            <person name="Penning B.W."/>
            <person name="Ponnala L."/>
            <person name="Schneider K.L."/>
            <person name="Schwartz D.C."/>
            <person name="Sharma A."/>
            <person name="Soderlund C."/>
            <person name="Springer N.M."/>
            <person name="Sun Q."/>
            <person name="Wang H."/>
            <person name="Waterman M."/>
            <person name="Westerman R."/>
            <person name="Wolfgruber T.K."/>
            <person name="Yang L."/>
            <person name="Yu Y."/>
            <person name="Zhang L."/>
            <person name="Zhou S."/>
            <person name="Zhu Q."/>
            <person name="Bennetzen J.L."/>
            <person name="Dawe R.K."/>
            <person name="Jiang J."/>
            <person name="Jiang N."/>
            <person name="Presting G.G."/>
            <person name="Wessler S.R."/>
            <person name="Aluru S."/>
            <person name="Martienssen R.A."/>
            <person name="Clifton S.W."/>
            <person name="McCombie W.R."/>
            <person name="Wing R.A."/>
            <person name="Wilson R.K."/>
        </authorList>
    </citation>
    <scope>NUCLEOTIDE SEQUENCE [LARGE SCALE GENOMIC DNA]</scope>
    <source>
        <strain evidence="3">cv. B73</strain>
    </source>
</reference>
<accession>A0A804R2C6</accession>
<dbReference type="InterPro" id="IPR036758">
    <property type="entry name" value="At5g01610-like"/>
</dbReference>